<dbReference type="SUPFAM" id="SSF56112">
    <property type="entry name" value="Protein kinase-like (PK-like)"/>
    <property type="match status" value="1"/>
</dbReference>
<evidence type="ECO:0000259" key="7">
    <source>
        <dbReference type="PROSITE" id="PS50011"/>
    </source>
</evidence>
<sequence>MLTPSPAARPPSPPPSPSPSPPPTEVVLSPFPSTLPDASAGALLGLFNSSSPRAGPVVAVEFDTYKNEWDSSGDHVGVDLGGIVSAATVDCGTSMKDGRTAHARVAYDAAAGNLTVALSYGAAAARPNATDGVLLLWYAVDLRDYLPDSVAIGFSAATGEAAELHQVLYWDFTSTVDPKEETAVEEGREFSDGDIEVDDVMGGEYDELADELVVESGPRRFRYAELAAATKNFAEDRKLGQGGFGAVYRGFLREVGLEVAIKRVSKGSTQGRKEYAAEVRIIS</sequence>
<evidence type="ECO:0000256" key="6">
    <source>
        <dbReference type="SAM" id="MobiDB-lite"/>
    </source>
</evidence>
<dbReference type="Pfam" id="PF00139">
    <property type="entry name" value="Lectin_legB"/>
    <property type="match status" value="1"/>
</dbReference>
<gene>
    <name evidence="8" type="ORF">U9M48_022108</name>
</gene>
<feature type="compositionally biased region" description="Pro residues" evidence="6">
    <location>
        <begin position="7"/>
        <end position="24"/>
    </location>
</feature>
<comment type="similarity">
    <text evidence="2">In the N-terminal section; belongs to the leguminous lectin family.</text>
</comment>
<dbReference type="InterPro" id="IPR019825">
    <property type="entry name" value="Lectin_legB_Mn/Ca_BS"/>
</dbReference>
<comment type="similarity">
    <text evidence="3">In the C-terminal section; belongs to the protein kinase superfamily. Ser/Thr protein kinase family.</text>
</comment>
<feature type="domain" description="Protein kinase" evidence="7">
    <location>
        <begin position="233"/>
        <end position="283"/>
    </location>
</feature>
<dbReference type="GO" id="GO:0005524">
    <property type="term" value="F:ATP binding"/>
    <property type="evidence" value="ECO:0007669"/>
    <property type="project" value="UniProtKB-UniRule"/>
</dbReference>
<dbReference type="Gene3D" id="2.60.120.200">
    <property type="match status" value="1"/>
</dbReference>
<dbReference type="SUPFAM" id="SSF49899">
    <property type="entry name" value="Concanavalin A-like lectins/glucanases"/>
    <property type="match status" value="1"/>
</dbReference>
<name>A0AAQ3TL52_PASNO</name>
<feature type="region of interest" description="Disordered" evidence="6">
    <location>
        <begin position="1"/>
        <end position="28"/>
    </location>
</feature>
<evidence type="ECO:0000256" key="3">
    <source>
        <dbReference type="ARBA" id="ARBA00010217"/>
    </source>
</evidence>
<dbReference type="PROSITE" id="PS50011">
    <property type="entry name" value="PROTEIN_KINASE_DOM"/>
    <property type="match status" value="1"/>
</dbReference>
<dbReference type="GO" id="GO:0030246">
    <property type="term" value="F:carbohydrate binding"/>
    <property type="evidence" value="ECO:0007669"/>
    <property type="project" value="UniProtKB-KW"/>
</dbReference>
<proteinExistence type="inferred from homology"/>
<keyword evidence="4" id="KW-0430">Lectin</keyword>
<evidence type="ECO:0000256" key="4">
    <source>
        <dbReference type="ARBA" id="ARBA00022734"/>
    </source>
</evidence>
<reference evidence="8 9" key="1">
    <citation type="submission" date="2024-02" db="EMBL/GenBank/DDBJ databases">
        <title>High-quality chromosome-scale genome assembly of Pensacola bahiagrass (Paspalum notatum Flugge var. saurae).</title>
        <authorList>
            <person name="Vega J.M."/>
            <person name="Podio M."/>
            <person name="Orjuela J."/>
            <person name="Siena L.A."/>
            <person name="Pessino S.C."/>
            <person name="Combes M.C."/>
            <person name="Mariac C."/>
            <person name="Albertini E."/>
            <person name="Pupilli F."/>
            <person name="Ortiz J.P.A."/>
            <person name="Leblanc O."/>
        </authorList>
    </citation>
    <scope>NUCLEOTIDE SEQUENCE [LARGE SCALE GENOMIC DNA]</scope>
    <source>
        <strain evidence="8">R1</strain>
        <tissue evidence="8">Leaf</tissue>
    </source>
</reference>
<dbReference type="InterPro" id="IPR017441">
    <property type="entry name" value="Protein_kinase_ATP_BS"/>
</dbReference>
<keyword evidence="9" id="KW-1185">Reference proteome</keyword>
<dbReference type="CDD" id="cd06899">
    <property type="entry name" value="lectin_legume_LecRK_Arcelin_ConA"/>
    <property type="match status" value="1"/>
</dbReference>
<dbReference type="InterPro" id="IPR011009">
    <property type="entry name" value="Kinase-like_dom_sf"/>
</dbReference>
<dbReference type="EMBL" id="CP144749">
    <property type="protein sequence ID" value="WVZ73850.1"/>
    <property type="molecule type" value="Genomic_DNA"/>
</dbReference>
<dbReference type="InterPro" id="IPR000719">
    <property type="entry name" value="Prot_kinase_dom"/>
</dbReference>
<dbReference type="AlphaFoldDB" id="A0AAQ3TL52"/>
<evidence type="ECO:0000256" key="2">
    <source>
        <dbReference type="ARBA" id="ARBA00008536"/>
    </source>
</evidence>
<dbReference type="Gene3D" id="3.30.200.20">
    <property type="entry name" value="Phosphorylase Kinase, domain 1"/>
    <property type="match status" value="1"/>
</dbReference>
<protein>
    <recommendedName>
        <fullName evidence="7">Protein kinase domain-containing protein</fullName>
    </recommendedName>
</protein>
<keyword evidence="5" id="KW-0067">ATP-binding</keyword>
<comment type="similarity">
    <text evidence="1">Belongs to the leguminous lectin family.</text>
</comment>
<dbReference type="PROSITE" id="PS00107">
    <property type="entry name" value="PROTEIN_KINASE_ATP"/>
    <property type="match status" value="1"/>
</dbReference>
<dbReference type="Proteomes" id="UP001341281">
    <property type="component" value="Chromosome 05"/>
</dbReference>
<evidence type="ECO:0000313" key="8">
    <source>
        <dbReference type="EMBL" id="WVZ73850.1"/>
    </source>
</evidence>
<dbReference type="PROSITE" id="PS00307">
    <property type="entry name" value="LECTIN_LEGUME_BETA"/>
    <property type="match status" value="1"/>
</dbReference>
<dbReference type="InterPro" id="IPR013320">
    <property type="entry name" value="ConA-like_dom_sf"/>
</dbReference>
<dbReference type="InterPro" id="IPR001220">
    <property type="entry name" value="Legume_lectin_dom"/>
</dbReference>
<organism evidence="8 9">
    <name type="scientific">Paspalum notatum var. saurae</name>
    <dbReference type="NCBI Taxonomy" id="547442"/>
    <lineage>
        <taxon>Eukaryota</taxon>
        <taxon>Viridiplantae</taxon>
        <taxon>Streptophyta</taxon>
        <taxon>Embryophyta</taxon>
        <taxon>Tracheophyta</taxon>
        <taxon>Spermatophyta</taxon>
        <taxon>Magnoliopsida</taxon>
        <taxon>Liliopsida</taxon>
        <taxon>Poales</taxon>
        <taxon>Poaceae</taxon>
        <taxon>PACMAD clade</taxon>
        <taxon>Panicoideae</taxon>
        <taxon>Andropogonodae</taxon>
        <taxon>Paspaleae</taxon>
        <taxon>Paspalinae</taxon>
        <taxon>Paspalum</taxon>
    </lineage>
</organism>
<keyword evidence="5" id="KW-0547">Nucleotide-binding</keyword>
<dbReference type="PANTHER" id="PTHR32401">
    <property type="entry name" value="CONCANAVALIN A-LIKE LECTIN FAMILY PROTEIN"/>
    <property type="match status" value="1"/>
</dbReference>
<accession>A0AAQ3TL52</accession>
<dbReference type="PANTHER" id="PTHR32401:SF49">
    <property type="entry name" value="OS10G0129200 PROTEIN"/>
    <property type="match status" value="1"/>
</dbReference>
<dbReference type="GO" id="GO:0004672">
    <property type="term" value="F:protein kinase activity"/>
    <property type="evidence" value="ECO:0007669"/>
    <property type="project" value="InterPro"/>
</dbReference>
<evidence type="ECO:0000256" key="5">
    <source>
        <dbReference type="PROSITE-ProRule" id="PRU10141"/>
    </source>
</evidence>
<evidence type="ECO:0000256" key="1">
    <source>
        <dbReference type="ARBA" id="ARBA00007606"/>
    </source>
</evidence>
<feature type="binding site" evidence="5">
    <location>
        <position position="262"/>
    </location>
    <ligand>
        <name>ATP</name>
        <dbReference type="ChEBI" id="CHEBI:30616"/>
    </ligand>
</feature>
<evidence type="ECO:0000313" key="9">
    <source>
        <dbReference type="Proteomes" id="UP001341281"/>
    </source>
</evidence>
<dbReference type="InterPro" id="IPR050258">
    <property type="entry name" value="Leguminous_Lectin"/>
</dbReference>